<dbReference type="Proteomes" id="UP000322634">
    <property type="component" value="Unassembled WGS sequence"/>
</dbReference>
<organism evidence="2 3">
    <name type="scientific">Actinomadura syzygii</name>
    <dbReference type="NCBI Taxonomy" id="1427538"/>
    <lineage>
        <taxon>Bacteria</taxon>
        <taxon>Bacillati</taxon>
        <taxon>Actinomycetota</taxon>
        <taxon>Actinomycetes</taxon>
        <taxon>Streptosporangiales</taxon>
        <taxon>Thermomonosporaceae</taxon>
        <taxon>Actinomadura</taxon>
    </lineage>
</organism>
<name>A0A5D0UA67_9ACTN</name>
<reference evidence="2 3" key="1">
    <citation type="submission" date="2019-08" db="EMBL/GenBank/DDBJ databases">
        <title>Actinomadura sp. nov. CYP1-5 isolated from mountain soil.</title>
        <authorList>
            <person name="Songsumanus A."/>
            <person name="Kuncharoen N."/>
            <person name="Kudo T."/>
            <person name="Yuki M."/>
            <person name="Igarashi Y."/>
            <person name="Tanasupawat S."/>
        </authorList>
    </citation>
    <scope>NUCLEOTIDE SEQUENCE [LARGE SCALE GENOMIC DNA]</scope>
    <source>
        <strain evidence="2 3">GKU157</strain>
    </source>
</reference>
<dbReference type="SUPFAM" id="SSF56784">
    <property type="entry name" value="HAD-like"/>
    <property type="match status" value="1"/>
</dbReference>
<dbReference type="EMBL" id="VSFF01000006">
    <property type="protein sequence ID" value="TYC14680.1"/>
    <property type="molecule type" value="Genomic_DNA"/>
</dbReference>
<evidence type="ECO:0000313" key="2">
    <source>
        <dbReference type="EMBL" id="TYC14680.1"/>
    </source>
</evidence>
<keyword evidence="3" id="KW-1185">Reference proteome</keyword>
<evidence type="ECO:0000313" key="3">
    <source>
        <dbReference type="Proteomes" id="UP000322634"/>
    </source>
</evidence>
<dbReference type="AlphaFoldDB" id="A0A5D0UA67"/>
<proteinExistence type="predicted"/>
<sequence length="225" mass="24619">MARVPRLLPVLAYADLVHPAVAHRHHRTDSPLAPAPPSEGRRVRRMTTNQALWRSHQHGGPITHCFPDYSGTLTSNHDDVDPQLGMRPIHAATLATIWELHAAGVVLGLVSNTTEGQDRRRALQAAGVASLFENRVYLSHELGLNKRNSLFYRHILNDLGLNPGELMVCGNRIDADVRVPAAMGIRAVLLGPTETRAQLPTRATLITTIGDLPDILKGASRAHPR</sequence>
<dbReference type="GO" id="GO:0016787">
    <property type="term" value="F:hydrolase activity"/>
    <property type="evidence" value="ECO:0007669"/>
    <property type="project" value="UniProtKB-KW"/>
</dbReference>
<dbReference type="InterPro" id="IPR036412">
    <property type="entry name" value="HAD-like_sf"/>
</dbReference>
<keyword evidence="2" id="KW-0378">Hydrolase</keyword>
<protein>
    <submittedName>
        <fullName evidence="2">HAD family hydrolase</fullName>
    </submittedName>
</protein>
<evidence type="ECO:0000256" key="1">
    <source>
        <dbReference type="SAM" id="MobiDB-lite"/>
    </source>
</evidence>
<dbReference type="Gene3D" id="3.40.50.1000">
    <property type="entry name" value="HAD superfamily/HAD-like"/>
    <property type="match status" value="1"/>
</dbReference>
<comment type="caution">
    <text evidence="2">The sequence shown here is derived from an EMBL/GenBank/DDBJ whole genome shotgun (WGS) entry which is preliminary data.</text>
</comment>
<dbReference type="InterPro" id="IPR023214">
    <property type="entry name" value="HAD_sf"/>
</dbReference>
<feature type="region of interest" description="Disordered" evidence="1">
    <location>
        <begin position="23"/>
        <end position="43"/>
    </location>
</feature>
<dbReference type="OrthoDB" id="3474760at2"/>
<accession>A0A5D0UA67</accession>
<gene>
    <name evidence="2" type="ORF">FXF65_17810</name>
</gene>